<sequence>MKGKGALWLWVGVLAVFLAGGAFVGYKLWKRQKNRAEAQRWEVTRVFTLTRELNGSQLEEYLANENEKLDRYEVLRPVIDDLDLVAFWGVADADAALVMLKDSAEFRVGNEPNTILFAVSDKDKEMAGRLGQAIGRSYEALLLRDRLRLPPPPPAGFGE</sequence>
<organism evidence="2 3">
    <name type="scientific">Haloferula chungangensis</name>
    <dbReference type="NCBI Taxonomy" id="1048331"/>
    <lineage>
        <taxon>Bacteria</taxon>
        <taxon>Pseudomonadati</taxon>
        <taxon>Verrucomicrobiota</taxon>
        <taxon>Verrucomicrobiia</taxon>
        <taxon>Verrucomicrobiales</taxon>
        <taxon>Verrucomicrobiaceae</taxon>
        <taxon>Haloferula</taxon>
    </lineage>
</organism>
<keyword evidence="1" id="KW-0472">Membrane</keyword>
<accession>A0ABW2L4H8</accession>
<keyword evidence="1" id="KW-0812">Transmembrane</keyword>
<reference evidence="3" key="1">
    <citation type="journal article" date="2019" name="Int. J. Syst. Evol. Microbiol.">
        <title>The Global Catalogue of Microorganisms (GCM) 10K type strain sequencing project: providing services to taxonomists for standard genome sequencing and annotation.</title>
        <authorList>
            <consortium name="The Broad Institute Genomics Platform"/>
            <consortium name="The Broad Institute Genome Sequencing Center for Infectious Disease"/>
            <person name="Wu L."/>
            <person name="Ma J."/>
        </authorList>
    </citation>
    <scope>NUCLEOTIDE SEQUENCE [LARGE SCALE GENOMIC DNA]</scope>
    <source>
        <strain evidence="3">CGMCC 4.1467</strain>
    </source>
</reference>
<comment type="caution">
    <text evidence="2">The sequence shown here is derived from an EMBL/GenBank/DDBJ whole genome shotgun (WGS) entry which is preliminary data.</text>
</comment>
<keyword evidence="1" id="KW-1133">Transmembrane helix</keyword>
<evidence type="ECO:0000313" key="2">
    <source>
        <dbReference type="EMBL" id="MFC7336490.1"/>
    </source>
</evidence>
<evidence type="ECO:0000313" key="3">
    <source>
        <dbReference type="Proteomes" id="UP001596472"/>
    </source>
</evidence>
<dbReference type="RefSeq" id="WP_379709751.1">
    <property type="nucleotide sequence ID" value="NZ_JBHTBS010000002.1"/>
</dbReference>
<protein>
    <submittedName>
        <fullName evidence="2">Uncharacterized protein</fullName>
    </submittedName>
</protein>
<proteinExistence type="predicted"/>
<dbReference type="EMBL" id="JBHTBS010000002">
    <property type="protein sequence ID" value="MFC7336490.1"/>
    <property type="molecule type" value="Genomic_DNA"/>
</dbReference>
<keyword evidence="3" id="KW-1185">Reference proteome</keyword>
<dbReference type="Proteomes" id="UP001596472">
    <property type="component" value="Unassembled WGS sequence"/>
</dbReference>
<evidence type="ECO:0000256" key="1">
    <source>
        <dbReference type="SAM" id="Phobius"/>
    </source>
</evidence>
<gene>
    <name evidence="2" type="ORF">ACFQY0_04810</name>
</gene>
<feature type="transmembrane region" description="Helical" evidence="1">
    <location>
        <begin position="6"/>
        <end position="26"/>
    </location>
</feature>
<name>A0ABW2L4H8_9BACT</name>